<feature type="active site" description="Proton donor" evidence="4">
    <location>
        <position position="56"/>
    </location>
</feature>
<feature type="domain" description="NADP-dependent oxidoreductase" evidence="7">
    <location>
        <begin position="21"/>
        <end position="290"/>
    </location>
</feature>
<dbReference type="InterPro" id="IPR020471">
    <property type="entry name" value="AKR"/>
</dbReference>
<keyword evidence="9" id="KW-1185">Reference proteome</keyword>
<dbReference type="AlphaFoldDB" id="S8EP97"/>
<dbReference type="PIRSF" id="PIRSF000097">
    <property type="entry name" value="AKR"/>
    <property type="match status" value="1"/>
</dbReference>
<dbReference type="HOGENOM" id="CLU_023205_0_0_1"/>
<comment type="similarity">
    <text evidence="1">Belongs to the aldo/keto reductase family.</text>
</comment>
<dbReference type="STRING" id="743788.S8EP97"/>
<dbReference type="Gene3D" id="3.20.20.100">
    <property type="entry name" value="NADP-dependent oxidoreductase domain"/>
    <property type="match status" value="1"/>
</dbReference>
<evidence type="ECO:0000313" key="9">
    <source>
        <dbReference type="Proteomes" id="UP000015241"/>
    </source>
</evidence>
<dbReference type="PROSITE" id="PS00798">
    <property type="entry name" value="ALDOKETO_REDUCTASE_1"/>
    <property type="match status" value="1"/>
</dbReference>
<sequence length="331" mass="36307">MSVLSNERFTLNNGTSMPAVGVGCWMGKYGEDENVTTMVRAALDLGYRHIDTAANYGNEESVGKALRESSAPRHEIFLTTKLDQSDHGRVGQALSASLTKLGVDYVDLYLMHWPMAYDEAGNTLQPEESPTFVETWREMERLLAGGRQCSRFSHIFLTSFSDKAKAIGVSNFSVNTLTTLLAHASVVPAVNQVELHPCLPQHELREFCSERGILLTAYSPVGKVKFANDPAITAIAAAHGPGVTSTQVLLSWGVQRGTAVIPKTVHPERLRENLQLVNLSAAEMTTLDRFHEKPGMHRSVCGFHSGELGGSCFGWTYEQLGWEMTTGGIHR</sequence>
<keyword evidence="3" id="KW-0560">Oxidoreductase</keyword>
<feature type="binding site" evidence="5">
    <location>
        <position position="112"/>
    </location>
    <ligand>
        <name>substrate</name>
    </ligand>
</feature>
<evidence type="ECO:0000313" key="8">
    <source>
        <dbReference type="EMBL" id="EPT04834.1"/>
    </source>
</evidence>
<gene>
    <name evidence="8" type="ORF">FOMPIDRAFT_82811</name>
</gene>
<organism evidence="8 9">
    <name type="scientific">Fomitopsis schrenkii</name>
    <name type="common">Brown rot fungus</name>
    <dbReference type="NCBI Taxonomy" id="2126942"/>
    <lineage>
        <taxon>Eukaryota</taxon>
        <taxon>Fungi</taxon>
        <taxon>Dikarya</taxon>
        <taxon>Basidiomycota</taxon>
        <taxon>Agaricomycotina</taxon>
        <taxon>Agaricomycetes</taxon>
        <taxon>Polyporales</taxon>
        <taxon>Fomitopsis</taxon>
    </lineage>
</organism>
<dbReference type="PROSITE" id="PS00062">
    <property type="entry name" value="ALDOKETO_REDUCTASE_2"/>
    <property type="match status" value="1"/>
</dbReference>
<dbReference type="PANTHER" id="PTHR43827">
    <property type="entry name" value="2,5-DIKETO-D-GLUCONIC ACID REDUCTASE"/>
    <property type="match status" value="1"/>
</dbReference>
<evidence type="ECO:0000256" key="4">
    <source>
        <dbReference type="PIRSR" id="PIRSR000097-1"/>
    </source>
</evidence>
<feature type="site" description="Lowers pKa of active site Tyr" evidence="6">
    <location>
        <position position="81"/>
    </location>
</feature>
<evidence type="ECO:0000256" key="1">
    <source>
        <dbReference type="ARBA" id="ARBA00007905"/>
    </source>
</evidence>
<dbReference type="OrthoDB" id="5945798at2759"/>
<proteinExistence type="inferred from homology"/>
<evidence type="ECO:0000256" key="5">
    <source>
        <dbReference type="PIRSR" id="PIRSR000097-2"/>
    </source>
</evidence>
<dbReference type="FunFam" id="3.20.20.100:FF:000002">
    <property type="entry name" value="2,5-diketo-D-gluconic acid reductase A"/>
    <property type="match status" value="1"/>
</dbReference>
<name>S8EP97_FOMSC</name>
<evidence type="ECO:0000256" key="2">
    <source>
        <dbReference type="ARBA" id="ARBA00022857"/>
    </source>
</evidence>
<protein>
    <recommendedName>
        <fullName evidence="7">NADP-dependent oxidoreductase domain-containing protein</fullName>
    </recommendedName>
</protein>
<keyword evidence="2" id="KW-0521">NADP</keyword>
<dbReference type="GO" id="GO:0016616">
    <property type="term" value="F:oxidoreductase activity, acting on the CH-OH group of donors, NAD or NADP as acceptor"/>
    <property type="evidence" value="ECO:0007669"/>
    <property type="project" value="UniProtKB-ARBA"/>
</dbReference>
<dbReference type="PROSITE" id="PS00063">
    <property type="entry name" value="ALDOKETO_REDUCTASE_3"/>
    <property type="match status" value="1"/>
</dbReference>
<dbReference type="PANTHER" id="PTHR43827:SF3">
    <property type="entry name" value="NADP-DEPENDENT OXIDOREDUCTASE DOMAIN-CONTAINING PROTEIN"/>
    <property type="match status" value="1"/>
</dbReference>
<evidence type="ECO:0000256" key="3">
    <source>
        <dbReference type="ARBA" id="ARBA00023002"/>
    </source>
</evidence>
<reference evidence="8 9" key="1">
    <citation type="journal article" date="2012" name="Science">
        <title>The Paleozoic origin of enzymatic lignin decomposition reconstructed from 31 fungal genomes.</title>
        <authorList>
            <person name="Floudas D."/>
            <person name="Binder M."/>
            <person name="Riley R."/>
            <person name="Barry K."/>
            <person name="Blanchette R.A."/>
            <person name="Henrissat B."/>
            <person name="Martinez A.T."/>
            <person name="Otillar R."/>
            <person name="Spatafora J.W."/>
            <person name="Yadav J.S."/>
            <person name="Aerts A."/>
            <person name="Benoit I."/>
            <person name="Boyd A."/>
            <person name="Carlson A."/>
            <person name="Copeland A."/>
            <person name="Coutinho P.M."/>
            <person name="de Vries R.P."/>
            <person name="Ferreira P."/>
            <person name="Findley K."/>
            <person name="Foster B."/>
            <person name="Gaskell J."/>
            <person name="Glotzer D."/>
            <person name="Gorecki P."/>
            <person name="Heitman J."/>
            <person name="Hesse C."/>
            <person name="Hori C."/>
            <person name="Igarashi K."/>
            <person name="Jurgens J.A."/>
            <person name="Kallen N."/>
            <person name="Kersten P."/>
            <person name="Kohler A."/>
            <person name="Kuees U."/>
            <person name="Kumar T.K.A."/>
            <person name="Kuo A."/>
            <person name="LaButti K."/>
            <person name="Larrondo L.F."/>
            <person name="Lindquist E."/>
            <person name="Ling A."/>
            <person name="Lombard V."/>
            <person name="Lucas S."/>
            <person name="Lundell T."/>
            <person name="Martin R."/>
            <person name="McLaughlin D.J."/>
            <person name="Morgenstern I."/>
            <person name="Morin E."/>
            <person name="Murat C."/>
            <person name="Nagy L.G."/>
            <person name="Nolan M."/>
            <person name="Ohm R.A."/>
            <person name="Patyshakuliyeva A."/>
            <person name="Rokas A."/>
            <person name="Ruiz-Duenas F.J."/>
            <person name="Sabat G."/>
            <person name="Salamov A."/>
            <person name="Samejima M."/>
            <person name="Schmutz J."/>
            <person name="Slot J.C."/>
            <person name="St John F."/>
            <person name="Stenlid J."/>
            <person name="Sun H."/>
            <person name="Sun S."/>
            <person name="Syed K."/>
            <person name="Tsang A."/>
            <person name="Wiebenga A."/>
            <person name="Young D."/>
            <person name="Pisabarro A."/>
            <person name="Eastwood D.C."/>
            <person name="Martin F."/>
            <person name="Cullen D."/>
            <person name="Grigoriev I.V."/>
            <person name="Hibbett D.S."/>
        </authorList>
    </citation>
    <scope>NUCLEOTIDE SEQUENCE</scope>
    <source>
        <strain evidence="9">FP-58527</strain>
    </source>
</reference>
<dbReference type="CDD" id="cd19071">
    <property type="entry name" value="AKR_AKR1-5-like"/>
    <property type="match status" value="1"/>
</dbReference>
<dbReference type="EMBL" id="KE504125">
    <property type="protein sequence ID" value="EPT04834.1"/>
    <property type="molecule type" value="Genomic_DNA"/>
</dbReference>
<dbReference type="InterPro" id="IPR023210">
    <property type="entry name" value="NADP_OxRdtase_dom"/>
</dbReference>
<evidence type="ECO:0000259" key="7">
    <source>
        <dbReference type="Pfam" id="PF00248"/>
    </source>
</evidence>
<dbReference type="InterPro" id="IPR018170">
    <property type="entry name" value="Aldo/ket_reductase_CS"/>
</dbReference>
<dbReference type="Proteomes" id="UP000015241">
    <property type="component" value="Unassembled WGS sequence"/>
</dbReference>
<dbReference type="InterPro" id="IPR036812">
    <property type="entry name" value="NAD(P)_OxRdtase_dom_sf"/>
</dbReference>
<dbReference type="SUPFAM" id="SSF51430">
    <property type="entry name" value="NAD(P)-linked oxidoreductase"/>
    <property type="match status" value="1"/>
</dbReference>
<dbReference type="eggNOG" id="KOG1577">
    <property type="taxonomic scope" value="Eukaryota"/>
</dbReference>
<evidence type="ECO:0000256" key="6">
    <source>
        <dbReference type="PIRSR" id="PIRSR000097-3"/>
    </source>
</evidence>
<dbReference type="PRINTS" id="PR00069">
    <property type="entry name" value="ALDKETRDTASE"/>
</dbReference>
<dbReference type="Pfam" id="PF00248">
    <property type="entry name" value="Aldo_ket_red"/>
    <property type="match status" value="1"/>
</dbReference>
<accession>S8EP97</accession>
<dbReference type="InParanoid" id="S8EP97"/>